<proteinExistence type="predicted"/>
<comment type="caution">
    <text evidence="4">The sequence shown here is derived from an EMBL/GenBank/DDBJ whole genome shotgun (WGS) entry which is preliminary data.</text>
</comment>
<evidence type="ECO:0000256" key="1">
    <source>
        <dbReference type="ARBA" id="ARBA00004886"/>
    </source>
</evidence>
<dbReference type="GO" id="GO:0018189">
    <property type="term" value="P:pyrroloquinoline quinone biosynthetic process"/>
    <property type="evidence" value="ECO:0007669"/>
    <property type="project" value="UniProtKB-KW"/>
</dbReference>
<keyword evidence="5" id="KW-1185">Reference proteome</keyword>
<reference evidence="4" key="1">
    <citation type="journal article" date="2014" name="Int. J. Syst. Evol. Microbiol.">
        <title>Complete genome sequence of Corynebacterium casei LMG S-19264T (=DSM 44701T), isolated from a smear-ripened cheese.</title>
        <authorList>
            <consortium name="US DOE Joint Genome Institute (JGI-PGF)"/>
            <person name="Walter F."/>
            <person name="Albersmeier A."/>
            <person name="Kalinowski J."/>
            <person name="Ruckert C."/>
        </authorList>
    </citation>
    <scope>NUCLEOTIDE SEQUENCE</scope>
    <source>
        <strain evidence="4">JCM 3313</strain>
    </source>
</reference>
<keyword evidence="3" id="KW-0884">PQQ biosynthesis</keyword>
<comment type="subunit">
    <text evidence="2">Monomer. Interacts with PqqE.</text>
</comment>
<dbReference type="InterPro" id="IPR041881">
    <property type="entry name" value="PqqD_sf"/>
</dbReference>
<dbReference type="GO" id="GO:0048038">
    <property type="term" value="F:quinone binding"/>
    <property type="evidence" value="ECO:0007669"/>
    <property type="project" value="InterPro"/>
</dbReference>
<gene>
    <name evidence="4" type="primary">pqqD</name>
    <name evidence="4" type="ORF">GCM10010185_35530</name>
</gene>
<dbReference type="AlphaFoldDB" id="A0A918AMV2"/>
<reference evidence="4" key="2">
    <citation type="submission" date="2020-09" db="EMBL/GenBank/DDBJ databases">
        <authorList>
            <person name="Sun Q."/>
            <person name="Ohkuma M."/>
        </authorList>
    </citation>
    <scope>NUCLEOTIDE SEQUENCE</scope>
    <source>
        <strain evidence="4">JCM 3313</strain>
    </source>
</reference>
<dbReference type="Gene3D" id="1.10.10.1150">
    <property type="entry name" value="Coenzyme PQQ synthesis protein D (PqqD)"/>
    <property type="match status" value="1"/>
</dbReference>
<sequence length="86" mass="9453">MDVVPRLRPGVKRSYDEVRRCHVVLFPEGVLVLNETAAAVVGLCDGRNSVRDIAARLAAEFDGVRVADVVELVGRLAERRVVELRG</sequence>
<dbReference type="Pfam" id="PF05402">
    <property type="entry name" value="PqqD"/>
    <property type="match status" value="1"/>
</dbReference>
<dbReference type="EMBL" id="BMRG01000006">
    <property type="protein sequence ID" value="GGP59997.1"/>
    <property type="molecule type" value="Genomic_DNA"/>
</dbReference>
<evidence type="ECO:0000313" key="4">
    <source>
        <dbReference type="EMBL" id="GGP59997.1"/>
    </source>
</evidence>
<accession>A0A918AMV2</accession>
<comment type="pathway">
    <text evidence="1">Cofactor biosynthesis; pyrroloquinoline quinone biosynthesis.</text>
</comment>
<dbReference type="InterPro" id="IPR008792">
    <property type="entry name" value="PQQD"/>
</dbReference>
<evidence type="ECO:0000256" key="3">
    <source>
        <dbReference type="ARBA" id="ARBA00022905"/>
    </source>
</evidence>
<evidence type="ECO:0000313" key="5">
    <source>
        <dbReference type="Proteomes" id="UP000639606"/>
    </source>
</evidence>
<protein>
    <submittedName>
        <fullName evidence="4">Pyrroloquinoline quinone biosynthesis protein PqqD</fullName>
    </submittedName>
</protein>
<dbReference type="NCBIfam" id="TIGR03859">
    <property type="entry name" value="PQQ_PqqD"/>
    <property type="match status" value="1"/>
</dbReference>
<dbReference type="Proteomes" id="UP000639606">
    <property type="component" value="Unassembled WGS sequence"/>
</dbReference>
<organism evidence="4 5">
    <name type="scientific">Saccharothrix coeruleofusca</name>
    <dbReference type="NCBI Taxonomy" id="33919"/>
    <lineage>
        <taxon>Bacteria</taxon>
        <taxon>Bacillati</taxon>
        <taxon>Actinomycetota</taxon>
        <taxon>Actinomycetes</taxon>
        <taxon>Pseudonocardiales</taxon>
        <taxon>Pseudonocardiaceae</taxon>
        <taxon>Saccharothrix</taxon>
    </lineage>
</organism>
<dbReference type="InterPro" id="IPR022479">
    <property type="entry name" value="PqqD_bac"/>
</dbReference>
<evidence type="ECO:0000256" key="2">
    <source>
        <dbReference type="ARBA" id="ARBA00011741"/>
    </source>
</evidence>
<name>A0A918AMV2_9PSEU</name>